<dbReference type="EMBL" id="JAGFBS010000017">
    <property type="protein sequence ID" value="KAG6374722.1"/>
    <property type="molecule type" value="Genomic_DNA"/>
</dbReference>
<gene>
    <name evidence="8" type="ORF">JVT61DRAFT_4093</name>
</gene>
<feature type="region of interest" description="Disordered" evidence="6">
    <location>
        <begin position="1"/>
        <end position="35"/>
    </location>
</feature>
<dbReference type="GO" id="GO:0000328">
    <property type="term" value="C:fungal-type vacuole lumen"/>
    <property type="evidence" value="ECO:0007669"/>
    <property type="project" value="TreeGrafter"/>
</dbReference>
<dbReference type="Gene3D" id="3.30.70.360">
    <property type="match status" value="1"/>
</dbReference>
<name>A0A8I2YPK6_9AGAM</name>
<keyword evidence="2" id="KW-0645">Protease</keyword>
<keyword evidence="9" id="KW-1185">Reference proteome</keyword>
<accession>A0A8I2YPK6</accession>
<dbReference type="InterPro" id="IPR002933">
    <property type="entry name" value="Peptidase_M20"/>
</dbReference>
<dbReference type="Proteomes" id="UP000683000">
    <property type="component" value="Unassembled WGS sequence"/>
</dbReference>
<dbReference type="OrthoDB" id="3064516at2759"/>
<evidence type="ECO:0000256" key="1">
    <source>
        <dbReference type="ARBA" id="ARBA00006247"/>
    </source>
</evidence>
<dbReference type="InterPro" id="IPR011650">
    <property type="entry name" value="Peptidase_M20_dimer"/>
</dbReference>
<proteinExistence type="inferred from homology"/>
<evidence type="ECO:0000259" key="7">
    <source>
        <dbReference type="Pfam" id="PF07687"/>
    </source>
</evidence>
<evidence type="ECO:0000313" key="9">
    <source>
        <dbReference type="Proteomes" id="UP000683000"/>
    </source>
</evidence>
<dbReference type="GO" id="GO:0004180">
    <property type="term" value="F:carboxypeptidase activity"/>
    <property type="evidence" value="ECO:0007669"/>
    <property type="project" value="TreeGrafter"/>
</dbReference>
<evidence type="ECO:0000256" key="2">
    <source>
        <dbReference type="ARBA" id="ARBA00022670"/>
    </source>
</evidence>
<keyword evidence="3" id="KW-0479">Metal-binding</keyword>
<evidence type="ECO:0000256" key="4">
    <source>
        <dbReference type="ARBA" id="ARBA00022801"/>
    </source>
</evidence>
<dbReference type="PANTHER" id="PTHR45962:SF1">
    <property type="entry name" value="N-FATTY-ACYL-AMINO ACID SYNTHASE_HYDROLASE PM20D1"/>
    <property type="match status" value="1"/>
</dbReference>
<dbReference type="Pfam" id="PF07687">
    <property type="entry name" value="M20_dimer"/>
    <property type="match status" value="1"/>
</dbReference>
<dbReference type="PANTHER" id="PTHR45962">
    <property type="entry name" value="N-FATTY-ACYL-AMINO ACID SYNTHASE/HYDROLASE PM20D1"/>
    <property type="match status" value="1"/>
</dbReference>
<comment type="caution">
    <text evidence="8">The sequence shown here is derived from an EMBL/GenBank/DDBJ whole genome shotgun (WGS) entry which is preliminary data.</text>
</comment>
<dbReference type="GO" id="GO:0046872">
    <property type="term" value="F:metal ion binding"/>
    <property type="evidence" value="ECO:0007669"/>
    <property type="project" value="UniProtKB-KW"/>
</dbReference>
<evidence type="ECO:0000313" key="8">
    <source>
        <dbReference type="EMBL" id="KAG6374722.1"/>
    </source>
</evidence>
<evidence type="ECO:0000256" key="6">
    <source>
        <dbReference type="SAM" id="MobiDB-lite"/>
    </source>
</evidence>
<sequence length="488" mass="54248">MAALTSQVDRQTHPIDKVDSEKGATDQRFPPRSSQPVTRQCNILLRFAVLLSLVLLVQHFCPFPSLLQWESESVAGLDDLCPQVEALTSPRHEALLQSLDQEFGSSEFRLKAYESLGGAVRIPTESYDDLGLPSEDPRWEIETKFHQYLESRFPKVHANLKRTKVNTYALVYEWKGTENVKPLLLAAHMDVVPVNPTTYDDWINPPYSGYYDGEWIWGRGSCDDKPGVIGTLTVIETLLERGFVPTRTVLLAFGIDEEATGYEGAGMINKHLLETYGPDSMAMIVDEGGTFSIYLDNRLSAIHTWTTGGYDDLGGTVFAAPAVAEKGYMDIRMDVLTPGGHSSRPPKHTGIGILANLITELEAHPHEPELVRGRTYYQGLECRAKYDTSFPASMRKLVQQSQTSDAKLRELQDLLIDFDPMFYAMSGTTQAIDLIGGGVKVNALPEAVWAVANYRIADSSSPAELMDRLIDFILPVAAKHNMTLEAFE</sequence>
<organism evidence="8 9">
    <name type="scientific">Boletus reticuloceps</name>
    <dbReference type="NCBI Taxonomy" id="495285"/>
    <lineage>
        <taxon>Eukaryota</taxon>
        <taxon>Fungi</taxon>
        <taxon>Dikarya</taxon>
        <taxon>Basidiomycota</taxon>
        <taxon>Agaricomycotina</taxon>
        <taxon>Agaricomycetes</taxon>
        <taxon>Agaricomycetidae</taxon>
        <taxon>Boletales</taxon>
        <taxon>Boletineae</taxon>
        <taxon>Boletaceae</taxon>
        <taxon>Boletoideae</taxon>
        <taxon>Boletus</taxon>
    </lineage>
</organism>
<reference evidence="8" key="1">
    <citation type="submission" date="2021-03" db="EMBL/GenBank/DDBJ databases">
        <title>Evolutionary innovations through gain and loss of genes in the ectomycorrhizal Boletales.</title>
        <authorList>
            <person name="Wu G."/>
            <person name="Miyauchi S."/>
            <person name="Morin E."/>
            <person name="Yang Z.-L."/>
            <person name="Xu J."/>
            <person name="Martin F.M."/>
        </authorList>
    </citation>
    <scope>NUCLEOTIDE SEQUENCE</scope>
    <source>
        <strain evidence="8">BR01</strain>
    </source>
</reference>
<keyword evidence="5" id="KW-0862">Zinc</keyword>
<dbReference type="AlphaFoldDB" id="A0A8I2YPK6"/>
<feature type="domain" description="Peptidase M20 dimerisation" evidence="7">
    <location>
        <begin position="323"/>
        <end position="475"/>
    </location>
</feature>
<dbReference type="InterPro" id="IPR047177">
    <property type="entry name" value="Pept_M20A"/>
</dbReference>
<feature type="compositionally biased region" description="Basic and acidic residues" evidence="6">
    <location>
        <begin position="10"/>
        <end position="25"/>
    </location>
</feature>
<dbReference type="SUPFAM" id="SSF53187">
    <property type="entry name" value="Zn-dependent exopeptidases"/>
    <property type="match status" value="1"/>
</dbReference>
<dbReference type="InterPro" id="IPR036264">
    <property type="entry name" value="Bact_exopeptidase_dim_dom"/>
</dbReference>
<dbReference type="PROSITE" id="PS00758">
    <property type="entry name" value="ARGE_DAPE_CPG2_1"/>
    <property type="match status" value="1"/>
</dbReference>
<protein>
    <recommendedName>
        <fullName evidence="7">Peptidase M20 dimerisation domain-containing protein</fullName>
    </recommendedName>
</protein>
<dbReference type="InterPro" id="IPR001261">
    <property type="entry name" value="ArgE/DapE_CS"/>
</dbReference>
<dbReference type="SUPFAM" id="SSF55031">
    <property type="entry name" value="Bacterial exopeptidase dimerisation domain"/>
    <property type="match status" value="1"/>
</dbReference>
<comment type="similarity">
    <text evidence="1">Belongs to the peptidase M20A family.</text>
</comment>
<dbReference type="Gene3D" id="3.40.630.10">
    <property type="entry name" value="Zn peptidases"/>
    <property type="match status" value="1"/>
</dbReference>
<dbReference type="GO" id="GO:0051603">
    <property type="term" value="P:proteolysis involved in protein catabolic process"/>
    <property type="evidence" value="ECO:0007669"/>
    <property type="project" value="TreeGrafter"/>
</dbReference>
<dbReference type="Pfam" id="PF01546">
    <property type="entry name" value="Peptidase_M20"/>
    <property type="match status" value="1"/>
</dbReference>
<evidence type="ECO:0000256" key="5">
    <source>
        <dbReference type="ARBA" id="ARBA00022833"/>
    </source>
</evidence>
<keyword evidence="4" id="KW-0378">Hydrolase</keyword>
<evidence type="ECO:0000256" key="3">
    <source>
        <dbReference type="ARBA" id="ARBA00022723"/>
    </source>
</evidence>